<dbReference type="Proteomes" id="UP001336020">
    <property type="component" value="Unassembled WGS sequence"/>
</dbReference>
<keyword evidence="2" id="KW-1185">Reference proteome</keyword>
<dbReference type="EMBL" id="JAUTXY010000016">
    <property type="protein sequence ID" value="MEE2061097.1"/>
    <property type="molecule type" value="Genomic_DNA"/>
</dbReference>
<comment type="caution">
    <text evidence="1">The sequence shown here is derived from an EMBL/GenBank/DDBJ whole genome shotgun (WGS) entry which is preliminary data.</text>
</comment>
<reference evidence="1 2" key="1">
    <citation type="submission" date="2023-07" db="EMBL/GenBank/DDBJ databases">
        <authorList>
            <person name="Girao M."/>
            <person name="Carvalho M.F."/>
        </authorList>
    </citation>
    <scope>NUCLEOTIDE SEQUENCE [LARGE SCALE GENOMIC DNA]</scope>
    <source>
        <strain evidence="1 2">YIM65754</strain>
    </source>
</reference>
<dbReference type="RefSeq" id="WP_330136280.1">
    <property type="nucleotide sequence ID" value="NZ_JAUTXY010000016.1"/>
</dbReference>
<protein>
    <submittedName>
        <fullName evidence="1">Maltose regulon activator MalT</fullName>
    </submittedName>
</protein>
<gene>
    <name evidence="1" type="ORF">Q7514_26585</name>
</gene>
<accession>A0ABU7LHQ4</accession>
<proteinExistence type="predicted"/>
<evidence type="ECO:0000313" key="1">
    <source>
        <dbReference type="EMBL" id="MEE2061097.1"/>
    </source>
</evidence>
<evidence type="ECO:0000313" key="2">
    <source>
        <dbReference type="Proteomes" id="UP001336020"/>
    </source>
</evidence>
<organism evidence="1 2">
    <name type="scientific">Rhodococcus artemisiae</name>
    <dbReference type="NCBI Taxonomy" id="714159"/>
    <lineage>
        <taxon>Bacteria</taxon>
        <taxon>Bacillati</taxon>
        <taxon>Actinomycetota</taxon>
        <taxon>Actinomycetes</taxon>
        <taxon>Mycobacteriales</taxon>
        <taxon>Nocardiaceae</taxon>
        <taxon>Rhodococcus</taxon>
    </lineage>
</organism>
<sequence length="71" mass="8048">MSTAKWWVIDGRKDGYAVEERPTGDIVVTNKSSSEEHVLHGYVWKHSPVFGIQIQSEGPPPYGHWVENPDD</sequence>
<name>A0ABU7LHQ4_9NOCA</name>